<dbReference type="GO" id="GO:0008270">
    <property type="term" value="F:zinc ion binding"/>
    <property type="evidence" value="ECO:0007669"/>
    <property type="project" value="UniProtKB-KW"/>
</dbReference>
<protein>
    <recommendedName>
        <fullName evidence="8">GATA-type domain-containing protein</fullName>
    </recommendedName>
</protein>
<feature type="compositionally biased region" description="Basic and acidic residues" evidence="7">
    <location>
        <begin position="727"/>
        <end position="736"/>
    </location>
</feature>
<keyword evidence="1" id="KW-0479">Metal-binding</keyword>
<dbReference type="InterPro" id="IPR000679">
    <property type="entry name" value="Znf_GATA"/>
</dbReference>
<dbReference type="OrthoDB" id="2162994at2759"/>
<feature type="compositionally biased region" description="Low complexity" evidence="7">
    <location>
        <begin position="665"/>
        <end position="677"/>
    </location>
</feature>
<dbReference type="PANTHER" id="PTHR47172">
    <property type="entry name" value="OS01G0976800 PROTEIN"/>
    <property type="match status" value="1"/>
</dbReference>
<evidence type="ECO:0000256" key="7">
    <source>
        <dbReference type="SAM" id="MobiDB-lite"/>
    </source>
</evidence>
<evidence type="ECO:0000256" key="6">
    <source>
        <dbReference type="PROSITE-ProRule" id="PRU00094"/>
    </source>
</evidence>
<dbReference type="AlphaFoldDB" id="A0A0C9TZ53"/>
<evidence type="ECO:0000256" key="3">
    <source>
        <dbReference type="ARBA" id="ARBA00022833"/>
    </source>
</evidence>
<reference evidence="9 10" key="1">
    <citation type="submission" date="2014-06" db="EMBL/GenBank/DDBJ databases">
        <authorList>
            <consortium name="DOE Joint Genome Institute"/>
            <person name="Kuo A."/>
            <person name="Kohler A."/>
            <person name="Nagy L.G."/>
            <person name="Floudas D."/>
            <person name="Copeland A."/>
            <person name="Barry K.W."/>
            <person name="Cichocki N."/>
            <person name="Veneault-Fourrey C."/>
            <person name="LaButti K."/>
            <person name="Lindquist E.A."/>
            <person name="Lipzen A."/>
            <person name="Lundell T."/>
            <person name="Morin E."/>
            <person name="Murat C."/>
            <person name="Sun H."/>
            <person name="Tunlid A."/>
            <person name="Henrissat B."/>
            <person name="Grigoriev I.V."/>
            <person name="Hibbett D.S."/>
            <person name="Martin F."/>
            <person name="Nordberg H.P."/>
            <person name="Cantor M.N."/>
            <person name="Hua S.X."/>
        </authorList>
    </citation>
    <scope>NUCLEOTIDE SEQUENCE [LARGE SCALE GENOMIC DNA]</scope>
    <source>
        <strain evidence="9 10">ATCC 200175</strain>
    </source>
</reference>
<evidence type="ECO:0000256" key="2">
    <source>
        <dbReference type="ARBA" id="ARBA00022771"/>
    </source>
</evidence>
<dbReference type="Gene3D" id="3.30.450.20">
    <property type="entry name" value="PAS domain"/>
    <property type="match status" value="1"/>
</dbReference>
<dbReference type="CDD" id="cd00202">
    <property type="entry name" value="ZnF_GATA"/>
    <property type="match status" value="1"/>
</dbReference>
<dbReference type="GO" id="GO:0006355">
    <property type="term" value="P:regulation of DNA-templated transcription"/>
    <property type="evidence" value="ECO:0007669"/>
    <property type="project" value="InterPro"/>
</dbReference>
<name>A0A0C9TZ53_PAXIN</name>
<keyword evidence="3" id="KW-0862">Zinc</keyword>
<feature type="compositionally biased region" description="Polar residues" evidence="7">
    <location>
        <begin position="440"/>
        <end position="451"/>
    </location>
</feature>
<feature type="region of interest" description="Disordered" evidence="7">
    <location>
        <begin position="553"/>
        <end position="587"/>
    </location>
</feature>
<feature type="region of interest" description="Disordered" evidence="7">
    <location>
        <begin position="599"/>
        <end position="755"/>
    </location>
</feature>
<feature type="compositionally biased region" description="Low complexity" evidence="7">
    <location>
        <begin position="702"/>
        <end position="713"/>
    </location>
</feature>
<dbReference type="PANTHER" id="PTHR47172:SF24">
    <property type="entry name" value="GATA ZINC FINGER DOMAIN-CONTAINING PROTEIN 14-RELATED"/>
    <property type="match status" value="1"/>
</dbReference>
<evidence type="ECO:0000256" key="5">
    <source>
        <dbReference type="ARBA" id="ARBA00023163"/>
    </source>
</evidence>
<evidence type="ECO:0000259" key="8">
    <source>
        <dbReference type="PROSITE" id="PS50114"/>
    </source>
</evidence>
<evidence type="ECO:0000256" key="4">
    <source>
        <dbReference type="ARBA" id="ARBA00023015"/>
    </source>
</evidence>
<dbReference type="PROSITE" id="PS00344">
    <property type="entry name" value="GATA_ZN_FINGER_1"/>
    <property type="match status" value="1"/>
</dbReference>
<evidence type="ECO:0000313" key="9">
    <source>
        <dbReference type="EMBL" id="KIJ12822.1"/>
    </source>
</evidence>
<gene>
    <name evidence="9" type="ORF">PAXINDRAFT_171004</name>
</gene>
<feature type="compositionally biased region" description="Basic and acidic residues" evidence="7">
    <location>
        <begin position="744"/>
        <end position="755"/>
    </location>
</feature>
<dbReference type="Proteomes" id="UP000053647">
    <property type="component" value="Unassembled WGS sequence"/>
</dbReference>
<reference evidence="10" key="2">
    <citation type="submission" date="2015-01" db="EMBL/GenBank/DDBJ databases">
        <title>Evolutionary Origins and Diversification of the Mycorrhizal Mutualists.</title>
        <authorList>
            <consortium name="DOE Joint Genome Institute"/>
            <consortium name="Mycorrhizal Genomics Consortium"/>
            <person name="Kohler A."/>
            <person name="Kuo A."/>
            <person name="Nagy L.G."/>
            <person name="Floudas D."/>
            <person name="Copeland A."/>
            <person name="Barry K.W."/>
            <person name="Cichocki N."/>
            <person name="Veneault-Fourrey C."/>
            <person name="LaButti K."/>
            <person name="Lindquist E.A."/>
            <person name="Lipzen A."/>
            <person name="Lundell T."/>
            <person name="Morin E."/>
            <person name="Murat C."/>
            <person name="Riley R."/>
            <person name="Ohm R."/>
            <person name="Sun H."/>
            <person name="Tunlid A."/>
            <person name="Henrissat B."/>
            <person name="Grigoriev I.V."/>
            <person name="Hibbett D.S."/>
            <person name="Martin F."/>
        </authorList>
    </citation>
    <scope>NUCLEOTIDE SEQUENCE [LARGE SCALE GENOMIC DNA]</scope>
    <source>
        <strain evidence="10">ATCC 200175</strain>
    </source>
</reference>
<keyword evidence="10" id="KW-1185">Reference proteome</keyword>
<feature type="domain" description="GATA-type" evidence="8">
    <location>
        <begin position="518"/>
        <end position="568"/>
    </location>
</feature>
<dbReference type="SMART" id="SM00401">
    <property type="entry name" value="ZnF_GATA"/>
    <property type="match status" value="1"/>
</dbReference>
<proteinExistence type="predicted"/>
<dbReference type="EMBL" id="KN819359">
    <property type="protein sequence ID" value="KIJ12822.1"/>
    <property type="molecule type" value="Genomic_DNA"/>
</dbReference>
<accession>A0A0C9TZ53</accession>
<keyword evidence="5" id="KW-0804">Transcription</keyword>
<evidence type="ECO:0000256" key="1">
    <source>
        <dbReference type="ARBA" id="ARBA00022723"/>
    </source>
</evidence>
<organism evidence="9 10">
    <name type="scientific">Paxillus involutus ATCC 200175</name>
    <dbReference type="NCBI Taxonomy" id="664439"/>
    <lineage>
        <taxon>Eukaryota</taxon>
        <taxon>Fungi</taxon>
        <taxon>Dikarya</taxon>
        <taxon>Basidiomycota</taxon>
        <taxon>Agaricomycotina</taxon>
        <taxon>Agaricomycetes</taxon>
        <taxon>Agaricomycetidae</taxon>
        <taxon>Boletales</taxon>
        <taxon>Paxilineae</taxon>
        <taxon>Paxillaceae</taxon>
        <taxon>Paxillus</taxon>
    </lineage>
</organism>
<feature type="compositionally biased region" description="Low complexity" evidence="7">
    <location>
        <begin position="599"/>
        <end position="618"/>
    </location>
</feature>
<evidence type="ECO:0000313" key="10">
    <source>
        <dbReference type="Proteomes" id="UP000053647"/>
    </source>
</evidence>
<dbReference type="GO" id="GO:0043565">
    <property type="term" value="F:sequence-specific DNA binding"/>
    <property type="evidence" value="ECO:0007669"/>
    <property type="project" value="InterPro"/>
</dbReference>
<dbReference type="InterPro" id="IPR013088">
    <property type="entry name" value="Znf_NHR/GATA"/>
</dbReference>
<dbReference type="SUPFAM" id="SSF57716">
    <property type="entry name" value="Glucocorticoid receptor-like (DNA-binding domain)"/>
    <property type="match status" value="1"/>
</dbReference>
<feature type="region of interest" description="Disordered" evidence="7">
    <location>
        <begin position="435"/>
        <end position="514"/>
    </location>
</feature>
<dbReference type="Gene3D" id="3.30.50.10">
    <property type="entry name" value="Erythroid Transcription Factor GATA-1, subunit A"/>
    <property type="match status" value="1"/>
</dbReference>
<keyword evidence="4" id="KW-0805">Transcription regulation</keyword>
<sequence length="755" mass="82221">MSFLVPSQRGLVHVAQQSLPDFSSVHNQPPRSHLPLSSYEGLSHQGMPSAPTPSFVPSFTADPMPHNLPKVGETRCYWSLLSSDLQFIYLDPVLASHLEDQADLLIGESLLSFVHPEEQSSARADLAEALEQRTMHGSVTRVRYCRLSRIRRLLGYSGPLPAWSDADKISLDSHYMAVDIVISWAAEGLVLCFVHAIVDLGPADNDEQRKTSWTNWCGTPVMSSDQLSLLYQRLQYYCPQPGVLSRVFQILSNSTHQDYRVLLSWPPDTSHEYSNKPSAKDFAKRASGVQTSTHDSSAKTSCTRRWRILGTLPAVPGEVESVFIPHGTIMFACHTVQPSPRNGAGVSSHAQYTSRAHENYAPHHTQHTYDVSPSSYTLPPVNAPAPSYGSLPSYSSQHWSSHPESSSLLQYNKWLANSSPTNTLNSLPAPSCSLREASYGTHSSGRLSDSPNHGDMRGPQHSYQPTPSPDVDYADCHGPDSLSISDADVVPPPRHRVSPGSAREPANSRSSNRPVGVLRCTSCKVTSSPEWRKGPSGKKELCNACGLRYARSRAKKEGHAPTNQRRKKDKATAFGAKEKSIPGQSSPIVIASAAARGGAFESGSFPSASSLGSASGSEVYSQHSPGDPEPSPSPPSSAINFVHYSHPPPPPPPHVQSRNEGRVQFHPSSPFHSTPSPLSNHSSQRAFRGHGESSVPSSRLAPYPYVSPSTSSTFLPGANSLAPLSSFEREKGDDRYMPPPPASLDKKYERFPMQR</sequence>
<feature type="region of interest" description="Disordered" evidence="7">
    <location>
        <begin position="22"/>
        <end position="58"/>
    </location>
</feature>
<keyword evidence="2 6" id="KW-0863">Zinc-finger</keyword>
<dbReference type="PROSITE" id="PS50114">
    <property type="entry name" value="GATA_ZN_FINGER_2"/>
    <property type="match status" value="1"/>
</dbReference>
<dbReference type="HOGENOM" id="CLU_016009_0_0_1"/>
<dbReference type="Pfam" id="PF00320">
    <property type="entry name" value="GATA"/>
    <property type="match status" value="1"/>
</dbReference>